<feature type="compositionally biased region" description="Basic and acidic residues" evidence="1">
    <location>
        <begin position="58"/>
        <end position="86"/>
    </location>
</feature>
<keyword evidence="2" id="KW-0812">Transmembrane</keyword>
<feature type="compositionally biased region" description="Low complexity" evidence="1">
    <location>
        <begin position="36"/>
        <end position="48"/>
    </location>
</feature>
<reference evidence="4" key="1">
    <citation type="journal article" date="2020" name="Appl. Environ. Microbiol.">
        <title>Medium-Chain Fatty Acid Synthesis by 'Candidatus Weimeria bifida' gen. nov., sp. nov., and 'Candidatus Pseudoramibacter fermentans' sp. nov.</title>
        <authorList>
            <person name="Scarborough M.J."/>
            <person name="Myers K.S."/>
            <person name="Donohue T.J."/>
            <person name="Noguera D.R."/>
        </authorList>
    </citation>
    <scope>NUCLEOTIDE SEQUENCE</scope>
    <source>
        <strain evidence="4">EUB1.1</strain>
    </source>
</reference>
<accession>A0A6L5GSQ9</accession>
<keyword evidence="3" id="KW-0732">Signal</keyword>
<comment type="caution">
    <text evidence="4">The sequence shown here is derived from an EMBL/GenBank/DDBJ whole genome shotgun (WGS) entry which is preliminary data.</text>
</comment>
<gene>
    <name evidence="4" type="ORF">FRC53_07700</name>
</gene>
<evidence type="ECO:0000256" key="1">
    <source>
        <dbReference type="SAM" id="MobiDB-lite"/>
    </source>
</evidence>
<keyword evidence="5" id="KW-1185">Reference proteome</keyword>
<dbReference type="AlphaFoldDB" id="A0A6L5GSQ9"/>
<evidence type="ECO:0000256" key="3">
    <source>
        <dbReference type="SAM" id="SignalP"/>
    </source>
</evidence>
<evidence type="ECO:0008006" key="6">
    <source>
        <dbReference type="Google" id="ProtNLM"/>
    </source>
</evidence>
<name>A0A6L5GSQ9_9FIRM</name>
<protein>
    <recommendedName>
        <fullName evidence="6">LPXTG cell wall anchor domain-containing protein</fullName>
    </recommendedName>
</protein>
<feature type="compositionally biased region" description="Polar residues" evidence="1">
    <location>
        <begin position="115"/>
        <end position="132"/>
    </location>
</feature>
<dbReference type="EMBL" id="VOGB01000005">
    <property type="protein sequence ID" value="MQM73277.1"/>
    <property type="molecule type" value="Genomic_DNA"/>
</dbReference>
<feature type="signal peptide" evidence="3">
    <location>
        <begin position="1"/>
        <end position="26"/>
    </location>
</feature>
<feature type="chain" id="PRO_5026770669" description="LPXTG cell wall anchor domain-containing protein" evidence="3">
    <location>
        <begin position="27"/>
        <end position="564"/>
    </location>
</feature>
<dbReference type="Proteomes" id="UP000473648">
    <property type="component" value="Unassembled WGS sequence"/>
</dbReference>
<keyword evidence="2" id="KW-0472">Membrane</keyword>
<proteinExistence type="predicted"/>
<organism evidence="4 5">
    <name type="scientific">Candidatus Pseudoramibacter fermentans</name>
    <dbReference type="NCBI Taxonomy" id="2594427"/>
    <lineage>
        <taxon>Bacteria</taxon>
        <taxon>Bacillati</taxon>
        <taxon>Bacillota</taxon>
        <taxon>Clostridia</taxon>
        <taxon>Eubacteriales</taxon>
        <taxon>Eubacteriaceae</taxon>
        <taxon>Pseudoramibacter</taxon>
    </lineage>
</organism>
<evidence type="ECO:0000313" key="4">
    <source>
        <dbReference type="EMBL" id="MQM73277.1"/>
    </source>
</evidence>
<evidence type="ECO:0000256" key="2">
    <source>
        <dbReference type="SAM" id="Phobius"/>
    </source>
</evidence>
<keyword evidence="2" id="KW-1133">Transmembrane helix</keyword>
<feature type="compositionally biased region" description="Polar residues" evidence="1">
    <location>
        <begin position="98"/>
        <end position="107"/>
    </location>
</feature>
<feature type="region of interest" description="Disordered" evidence="1">
    <location>
        <begin position="28"/>
        <end position="132"/>
    </location>
</feature>
<feature type="transmembrane region" description="Helical" evidence="2">
    <location>
        <begin position="533"/>
        <end position="553"/>
    </location>
</feature>
<sequence>MDSKLLKILTGVAAVGTIGAPMTAFASPVTTEKAENTNTETTATTSDVKTTDQALAETKAEAKTETKQDTVKSEDTSSEAKTETTEKASAATDKASVDNATKVQTENQTEDQKSENTAASSEDNTNNESTISADEINDYISTADMIDDLDKGAYADLDYLASYAGVKKPEGVDEKAFAAAQKKSEAAAKRIEVIKKSAADVSKELTTLDFNKSENLDKFYSDFCQLTPQAQDYIMSLTVRNPSLGNNEDGYYYSDILMKDPEVKPLIEKLNNAGYPLELKDFIKLYNKLSNNKKVVVKGYSSGLVDSYASEIIYEAGIDAQNNNKSNSVKNFLKDFHDRALYANSEDLDRLAKEYLNLSKDDQNYVKEKLEGAYEYFGLDAAVAKAQKSQKGDDTKDSDKDQNLTDAQKEAMKPIIKQLSAFDTKITPANINQLFDLVDQIDELTPKQLAYLNQQTNGKADELVDLAIKFESRDFFKFNDKGQKPGQATKNQGISNNNAAIANMSFGNNSFGTVKAGSTLTSASPKTGDTTDALAEVLTMIAGIGGMTGLGLLKIKKDKKALQK</sequence>
<evidence type="ECO:0000313" key="5">
    <source>
        <dbReference type="Proteomes" id="UP000473648"/>
    </source>
</evidence>